<dbReference type="Pfam" id="PF01047">
    <property type="entry name" value="MarR"/>
    <property type="match status" value="1"/>
</dbReference>
<evidence type="ECO:0000313" key="5">
    <source>
        <dbReference type="EMBL" id="TWP37644.1"/>
    </source>
</evidence>
<keyword evidence="2" id="KW-0238">DNA-binding</keyword>
<dbReference type="GO" id="GO:0003700">
    <property type="term" value="F:DNA-binding transcription factor activity"/>
    <property type="evidence" value="ECO:0007669"/>
    <property type="project" value="InterPro"/>
</dbReference>
<dbReference type="Gene3D" id="1.10.10.10">
    <property type="entry name" value="Winged helix-like DNA-binding domain superfamily/Winged helix DNA-binding domain"/>
    <property type="match status" value="1"/>
</dbReference>
<dbReference type="InterPro" id="IPR036390">
    <property type="entry name" value="WH_DNA-bd_sf"/>
</dbReference>
<evidence type="ECO:0000256" key="1">
    <source>
        <dbReference type="ARBA" id="ARBA00023015"/>
    </source>
</evidence>
<gene>
    <name evidence="5" type="ORF">FGL98_05390</name>
</gene>
<protein>
    <submittedName>
        <fullName evidence="5">Winged helix-turn-helix transcriptional regulator</fullName>
    </submittedName>
</protein>
<evidence type="ECO:0000313" key="6">
    <source>
        <dbReference type="Proteomes" id="UP000320244"/>
    </source>
</evidence>
<proteinExistence type="predicted"/>
<dbReference type="RefSeq" id="WP_146315711.1">
    <property type="nucleotide sequence ID" value="NZ_VCQV01000005.1"/>
</dbReference>
<reference evidence="5 6" key="2">
    <citation type="submission" date="2019-08" db="EMBL/GenBank/DDBJ databases">
        <title>Jejuicoccus antrihumi gen. nov., sp. nov., a new member of the family Dermacoccaceae isolated from a cave.</title>
        <authorList>
            <person name="Schumann P."/>
            <person name="Kim I.S."/>
        </authorList>
    </citation>
    <scope>NUCLEOTIDE SEQUENCE [LARGE SCALE GENOMIC DNA]</scope>
    <source>
        <strain evidence="5 6">C5-26</strain>
    </source>
</reference>
<organism evidence="5 6">
    <name type="scientific">Leekyejoonella antrihumi</name>
    <dbReference type="NCBI Taxonomy" id="1660198"/>
    <lineage>
        <taxon>Bacteria</taxon>
        <taxon>Bacillati</taxon>
        <taxon>Actinomycetota</taxon>
        <taxon>Actinomycetes</taxon>
        <taxon>Micrococcales</taxon>
        <taxon>Dermacoccaceae</taxon>
        <taxon>Leekyejoonella</taxon>
    </lineage>
</organism>
<dbReference type="PRINTS" id="PR00598">
    <property type="entry name" value="HTHMARR"/>
</dbReference>
<dbReference type="PANTHER" id="PTHR42756">
    <property type="entry name" value="TRANSCRIPTIONAL REGULATOR, MARR"/>
    <property type="match status" value="1"/>
</dbReference>
<keyword evidence="3" id="KW-0804">Transcription</keyword>
<dbReference type="PROSITE" id="PS50995">
    <property type="entry name" value="HTH_MARR_2"/>
    <property type="match status" value="1"/>
</dbReference>
<dbReference type="InterPro" id="IPR000835">
    <property type="entry name" value="HTH_MarR-typ"/>
</dbReference>
<feature type="domain" description="HTH marR-type" evidence="4">
    <location>
        <begin position="28"/>
        <end position="163"/>
    </location>
</feature>
<dbReference type="InterPro" id="IPR036388">
    <property type="entry name" value="WH-like_DNA-bd_sf"/>
</dbReference>
<keyword evidence="6" id="KW-1185">Reference proteome</keyword>
<keyword evidence="1" id="KW-0805">Transcription regulation</keyword>
<reference evidence="5 6" key="1">
    <citation type="submission" date="2019-05" db="EMBL/GenBank/DDBJ databases">
        <authorList>
            <person name="Lee S.D."/>
        </authorList>
    </citation>
    <scope>NUCLEOTIDE SEQUENCE [LARGE SCALE GENOMIC DNA]</scope>
    <source>
        <strain evidence="5 6">C5-26</strain>
    </source>
</reference>
<evidence type="ECO:0000256" key="3">
    <source>
        <dbReference type="ARBA" id="ARBA00023163"/>
    </source>
</evidence>
<accession>A0A563E726</accession>
<dbReference type="GO" id="GO:0003677">
    <property type="term" value="F:DNA binding"/>
    <property type="evidence" value="ECO:0007669"/>
    <property type="project" value="UniProtKB-KW"/>
</dbReference>
<sequence>MKPRGSAERDRYQTEVAAYVAAGGNEQIQRVVTAVHGLHRMLEQWYTVQLQDLDLTSGEWAVISQIATAQPDEVVTPSALAASAAIAPSSMTHRLDRMAQRALITREPDESNRTRIIVGLTDAGWAMFTQVVRDSEALESDVLRPLTDRQREQLATLLERAIAGIDQEMD</sequence>
<dbReference type="AlphaFoldDB" id="A0A563E726"/>
<dbReference type="PANTHER" id="PTHR42756:SF1">
    <property type="entry name" value="TRANSCRIPTIONAL REPRESSOR OF EMRAB OPERON"/>
    <property type="match status" value="1"/>
</dbReference>
<evidence type="ECO:0000259" key="4">
    <source>
        <dbReference type="PROSITE" id="PS50995"/>
    </source>
</evidence>
<dbReference type="Proteomes" id="UP000320244">
    <property type="component" value="Unassembled WGS sequence"/>
</dbReference>
<dbReference type="OrthoDB" id="8635520at2"/>
<dbReference type="EMBL" id="VCQV01000005">
    <property type="protein sequence ID" value="TWP37644.1"/>
    <property type="molecule type" value="Genomic_DNA"/>
</dbReference>
<comment type="caution">
    <text evidence="5">The sequence shown here is derived from an EMBL/GenBank/DDBJ whole genome shotgun (WGS) entry which is preliminary data.</text>
</comment>
<dbReference type="SMART" id="SM00347">
    <property type="entry name" value="HTH_MARR"/>
    <property type="match status" value="1"/>
</dbReference>
<evidence type="ECO:0000256" key="2">
    <source>
        <dbReference type="ARBA" id="ARBA00023125"/>
    </source>
</evidence>
<dbReference type="SUPFAM" id="SSF46785">
    <property type="entry name" value="Winged helix' DNA-binding domain"/>
    <property type="match status" value="1"/>
</dbReference>
<name>A0A563E726_9MICO</name>